<evidence type="ECO:0008006" key="3">
    <source>
        <dbReference type="Google" id="ProtNLM"/>
    </source>
</evidence>
<organism evidence="1 2">
    <name type="scientific">Flammeovirga pacifica</name>
    <dbReference type="NCBI Taxonomy" id="915059"/>
    <lineage>
        <taxon>Bacteria</taxon>
        <taxon>Pseudomonadati</taxon>
        <taxon>Bacteroidota</taxon>
        <taxon>Cytophagia</taxon>
        <taxon>Cytophagales</taxon>
        <taxon>Flammeovirgaceae</taxon>
        <taxon>Flammeovirga</taxon>
    </lineage>
</organism>
<dbReference type="EMBL" id="JRYR02000001">
    <property type="protein sequence ID" value="OHX65426.1"/>
    <property type="molecule type" value="Genomic_DNA"/>
</dbReference>
<dbReference type="RefSeq" id="WP_044225488.1">
    <property type="nucleotide sequence ID" value="NZ_JRYR02000001.1"/>
</dbReference>
<comment type="caution">
    <text evidence="1">The sequence shown here is derived from an EMBL/GenBank/DDBJ whole genome shotgun (WGS) entry which is preliminary data.</text>
</comment>
<gene>
    <name evidence="1" type="ORF">NH26_03220</name>
</gene>
<accession>A0A1S1YWM4</accession>
<dbReference type="Proteomes" id="UP000179797">
    <property type="component" value="Unassembled WGS sequence"/>
</dbReference>
<dbReference type="SUPFAM" id="SSF53474">
    <property type="entry name" value="alpha/beta-Hydrolases"/>
    <property type="match status" value="1"/>
</dbReference>
<evidence type="ECO:0000313" key="2">
    <source>
        <dbReference type="Proteomes" id="UP000179797"/>
    </source>
</evidence>
<name>A0A1S1YWM4_FLAPC</name>
<dbReference type="STRING" id="915059.NH26_03220"/>
<reference evidence="1 2" key="1">
    <citation type="journal article" date="2012" name="Int. J. Syst. Evol. Microbiol.">
        <title>Flammeovirga pacifica sp. nov., isolated from deep-sea sediment.</title>
        <authorList>
            <person name="Xu H."/>
            <person name="Fu Y."/>
            <person name="Yang N."/>
            <person name="Ding Z."/>
            <person name="Lai Q."/>
            <person name="Zeng R."/>
        </authorList>
    </citation>
    <scope>NUCLEOTIDE SEQUENCE [LARGE SCALE GENOMIC DNA]</scope>
    <source>
        <strain evidence="2">DSM 24597 / LMG 26175 / WPAGA1</strain>
    </source>
</reference>
<protein>
    <recommendedName>
        <fullName evidence="3">Alpha/beta hydrolase</fullName>
    </recommendedName>
</protein>
<dbReference type="InterPro" id="IPR029058">
    <property type="entry name" value="AB_hydrolase_fold"/>
</dbReference>
<evidence type="ECO:0000313" key="1">
    <source>
        <dbReference type="EMBL" id="OHX65426.1"/>
    </source>
</evidence>
<dbReference type="AlphaFoldDB" id="A0A1S1YWM4"/>
<dbReference type="OrthoDB" id="659408at2"/>
<keyword evidence="2" id="KW-1185">Reference proteome</keyword>
<proteinExistence type="predicted"/>
<dbReference type="Gene3D" id="3.40.50.1820">
    <property type="entry name" value="alpha/beta hydrolase"/>
    <property type="match status" value="1"/>
</dbReference>
<sequence>MKAYCISGLGADQRVYNNLEIKYEKISISWITPLKNESLKNYAIRLSQKIDQDEEFILIGVSFGGLIAVEISKILKPKFTVLISTIEKSSELPFLYRLVSKMNFVKYLPSKLFHMPFFIASFLFGTKNLLLKEILQDSDLSFTKWAINTLLHWKNETSINNCVKINGTSDLILSSYESDFYIKNGHHFMIVDRADEISEIINTYTNH</sequence>